<gene>
    <name evidence="1" type="ORF">D1610_06590</name>
</gene>
<dbReference type="OrthoDB" id="7411138at2"/>
<evidence type="ECO:0000313" key="1">
    <source>
        <dbReference type="EMBL" id="RHW18147.1"/>
    </source>
</evidence>
<dbReference type="AlphaFoldDB" id="A0A396RNR0"/>
<reference evidence="1 2" key="1">
    <citation type="submission" date="2018-08" db="EMBL/GenBank/DDBJ databases">
        <title>The multiple taxonomic identification of Sphingomonas gilva.</title>
        <authorList>
            <person name="Zhu D."/>
            <person name="Zheng S."/>
        </authorList>
    </citation>
    <scope>NUCLEOTIDE SEQUENCE [LARGE SCALE GENOMIC DNA]</scope>
    <source>
        <strain evidence="1 2">ZDH117</strain>
    </source>
</reference>
<organism evidence="1 2">
    <name type="scientific">Sphingomonas gilva</name>
    <dbReference type="NCBI Taxonomy" id="2305907"/>
    <lineage>
        <taxon>Bacteria</taxon>
        <taxon>Pseudomonadati</taxon>
        <taxon>Pseudomonadota</taxon>
        <taxon>Alphaproteobacteria</taxon>
        <taxon>Sphingomonadales</taxon>
        <taxon>Sphingomonadaceae</taxon>
        <taxon>Sphingomonas</taxon>
    </lineage>
</organism>
<keyword evidence="2" id="KW-1185">Reference proteome</keyword>
<name>A0A396RNR0_9SPHN</name>
<dbReference type="RefSeq" id="WP_118863337.1">
    <property type="nucleotide sequence ID" value="NZ_QWLV01000002.1"/>
</dbReference>
<sequence>MTSPAIFYRERAQLAQAEAETASLDNVRERCLRAEAAWTAMADRAERTQQLRDKREAAVISRG</sequence>
<evidence type="ECO:0000313" key="2">
    <source>
        <dbReference type="Proteomes" id="UP000266693"/>
    </source>
</evidence>
<protein>
    <submittedName>
        <fullName evidence="1">Uncharacterized protein</fullName>
    </submittedName>
</protein>
<proteinExistence type="predicted"/>
<comment type="caution">
    <text evidence="1">The sequence shown here is derived from an EMBL/GenBank/DDBJ whole genome shotgun (WGS) entry which is preliminary data.</text>
</comment>
<accession>A0A396RNR0</accession>
<dbReference type="EMBL" id="QWLV01000002">
    <property type="protein sequence ID" value="RHW18147.1"/>
    <property type="molecule type" value="Genomic_DNA"/>
</dbReference>
<dbReference type="Proteomes" id="UP000266693">
    <property type="component" value="Unassembled WGS sequence"/>
</dbReference>